<dbReference type="NCBIfam" id="NF003322">
    <property type="entry name" value="PRK04334.1-2"/>
    <property type="match status" value="1"/>
</dbReference>
<name>A0A1I6VDM7_9RHOB</name>
<dbReference type="AlphaFoldDB" id="A0A1I6VDM7"/>
<dbReference type="OrthoDB" id="9814719at2"/>
<protein>
    <recommendedName>
        <fullName evidence="3">Thiamine biosynthesis protein ApbE</fullName>
    </recommendedName>
</protein>
<dbReference type="STRING" id="394264.SAMN04488040_3266"/>
<evidence type="ECO:0008006" key="3">
    <source>
        <dbReference type="Google" id="ProtNLM"/>
    </source>
</evidence>
<organism evidence="1 2">
    <name type="scientific">Sulfitobacter marinus</name>
    <dbReference type="NCBI Taxonomy" id="394264"/>
    <lineage>
        <taxon>Bacteria</taxon>
        <taxon>Pseudomonadati</taxon>
        <taxon>Pseudomonadota</taxon>
        <taxon>Alphaproteobacteria</taxon>
        <taxon>Rhodobacterales</taxon>
        <taxon>Roseobacteraceae</taxon>
        <taxon>Sulfitobacter</taxon>
    </lineage>
</organism>
<evidence type="ECO:0000313" key="1">
    <source>
        <dbReference type="EMBL" id="SFT11836.1"/>
    </source>
</evidence>
<dbReference type="InterPro" id="IPR003374">
    <property type="entry name" value="ApbE-like_sf"/>
</dbReference>
<evidence type="ECO:0000313" key="2">
    <source>
        <dbReference type="Proteomes" id="UP000199239"/>
    </source>
</evidence>
<dbReference type="PIRSF" id="PIRSF006421">
    <property type="entry name" value="UCP006421"/>
    <property type="match status" value="1"/>
</dbReference>
<dbReference type="SUPFAM" id="SSF143631">
    <property type="entry name" value="ApbE-like"/>
    <property type="match status" value="1"/>
</dbReference>
<dbReference type="RefSeq" id="WP_093917442.1">
    <property type="nucleotide sequence ID" value="NZ_FPAJ01000006.1"/>
</dbReference>
<dbReference type="EMBL" id="FPAJ01000006">
    <property type="protein sequence ID" value="SFT11836.1"/>
    <property type="molecule type" value="Genomic_DNA"/>
</dbReference>
<proteinExistence type="predicted"/>
<gene>
    <name evidence="1" type="ORF">SAMN04488040_3266</name>
</gene>
<dbReference type="Gene3D" id="3.10.520.10">
    <property type="entry name" value="ApbE-like domains"/>
    <property type="match status" value="1"/>
</dbReference>
<sequence>MNAQAAILPGDRLHLSHGPIDLIIGADGARDAAYRAAYTRFETVLTELMAELPLLRQPVSTKPKGKIARRMYRAALAHADGLTTPMICVAGAVAEEILAAMVDATDLTRAYINNGGDIALHLTDGATFKVAVASPDGQNLGAVAITSTDPIRGIATSGQRGRSLSLGIADAVTVLARSASMADAAATRLGNAVDLPDHPAIKRGPANSLRDDTDLGAASVVTHVGTLSQTDVARALERGETAASGMSAARLIHGAALFLQGQSRTVGLPERMKHLTKDPHPCPTS</sequence>
<dbReference type="InterPro" id="IPR007183">
    <property type="entry name" value="UPF0280"/>
</dbReference>
<reference evidence="2" key="1">
    <citation type="submission" date="2016-10" db="EMBL/GenBank/DDBJ databases">
        <authorList>
            <person name="Varghese N."/>
            <person name="Submissions S."/>
        </authorList>
    </citation>
    <scope>NUCLEOTIDE SEQUENCE [LARGE SCALE GENOMIC DNA]</scope>
    <source>
        <strain evidence="2">DSM 23422</strain>
    </source>
</reference>
<dbReference type="Proteomes" id="UP000199239">
    <property type="component" value="Unassembled WGS sequence"/>
</dbReference>
<accession>A0A1I6VDM7</accession>
<keyword evidence="2" id="KW-1185">Reference proteome</keyword>